<comment type="caution">
    <text evidence="2">The sequence shown here is derived from an EMBL/GenBank/DDBJ whole genome shotgun (WGS) entry which is preliminary data.</text>
</comment>
<dbReference type="Proteomes" id="UP000575985">
    <property type="component" value="Unassembled WGS sequence"/>
</dbReference>
<gene>
    <name evidence="2" type="ORF">HNR12_001996</name>
</gene>
<protein>
    <submittedName>
        <fullName evidence="2">Uncharacterized protein</fullName>
    </submittedName>
</protein>
<feature type="region of interest" description="Disordered" evidence="1">
    <location>
        <begin position="1"/>
        <end position="88"/>
    </location>
</feature>
<organism evidence="2 3">
    <name type="scientific">Streptomonospora nanhaiensis</name>
    <dbReference type="NCBI Taxonomy" id="1323731"/>
    <lineage>
        <taxon>Bacteria</taxon>
        <taxon>Bacillati</taxon>
        <taxon>Actinomycetota</taxon>
        <taxon>Actinomycetes</taxon>
        <taxon>Streptosporangiales</taxon>
        <taxon>Nocardiopsidaceae</taxon>
        <taxon>Streptomonospora</taxon>
    </lineage>
</organism>
<dbReference type="AlphaFoldDB" id="A0A853BJQ9"/>
<evidence type="ECO:0000256" key="1">
    <source>
        <dbReference type="SAM" id="MobiDB-lite"/>
    </source>
</evidence>
<accession>A0A853BJQ9</accession>
<evidence type="ECO:0000313" key="3">
    <source>
        <dbReference type="Proteomes" id="UP000575985"/>
    </source>
</evidence>
<feature type="compositionally biased region" description="Low complexity" evidence="1">
    <location>
        <begin position="122"/>
        <end position="135"/>
    </location>
</feature>
<proteinExistence type="predicted"/>
<name>A0A853BJQ9_9ACTN</name>
<dbReference type="EMBL" id="JACCFO010000001">
    <property type="protein sequence ID" value="NYI95719.1"/>
    <property type="molecule type" value="Genomic_DNA"/>
</dbReference>
<feature type="region of interest" description="Disordered" evidence="1">
    <location>
        <begin position="268"/>
        <end position="304"/>
    </location>
</feature>
<sequence>MRRRFFPMARRGGAHPPRAFGTGSRRPRPCPNPRWPTAPGVTARNATRPAAVAPAPGGAQRDGAAGGGTGGGGGARGAPRPRGRRPGRRRWLTAGVGAGFRPAAAHGGAGIGIRGLDRRPGRAAAGEGGAAAAPPRCHHRAATAPTQCRSRARGPGLPAGGVAATAWARPTAARGRGRPPPRGGPGGRAWRVWTCVVISPGTGGSAEPPSHEPAVLRLLGAERIAHRCPGPLREGASAAGKYRPQPPSDIRLVHWAYSALAIHFHLRAMPPGGPRRQAPRRGMTTAAPPAGFPRPAVRGRTRPA</sequence>
<feature type="compositionally biased region" description="Gly residues" evidence="1">
    <location>
        <begin position="64"/>
        <end position="76"/>
    </location>
</feature>
<feature type="compositionally biased region" description="Low complexity" evidence="1">
    <location>
        <begin position="37"/>
        <end position="63"/>
    </location>
</feature>
<feature type="compositionally biased region" description="Low complexity" evidence="1">
    <location>
        <begin position="268"/>
        <end position="283"/>
    </location>
</feature>
<evidence type="ECO:0000313" key="2">
    <source>
        <dbReference type="EMBL" id="NYI95719.1"/>
    </source>
</evidence>
<keyword evidence="3" id="KW-1185">Reference proteome</keyword>
<feature type="compositionally biased region" description="Basic residues" evidence="1">
    <location>
        <begin position="79"/>
        <end position="88"/>
    </location>
</feature>
<reference evidence="2 3" key="1">
    <citation type="submission" date="2020-07" db="EMBL/GenBank/DDBJ databases">
        <title>Sequencing the genomes of 1000 actinobacteria strains.</title>
        <authorList>
            <person name="Klenk H.-P."/>
        </authorList>
    </citation>
    <scope>NUCLEOTIDE SEQUENCE [LARGE SCALE GENOMIC DNA]</scope>
    <source>
        <strain evidence="2 3">DSM 45927</strain>
    </source>
</reference>
<feature type="region of interest" description="Disordered" evidence="1">
    <location>
        <begin position="101"/>
        <end position="157"/>
    </location>
</feature>